<keyword evidence="9" id="KW-1185">Reference proteome</keyword>
<dbReference type="Gene3D" id="3.40.640.10">
    <property type="entry name" value="Type I PLP-dependent aspartate aminotransferase-like (Major domain)"/>
    <property type="match status" value="1"/>
</dbReference>
<sequence length="380" mass="40749">MPRIAHHIDAVPASGIRRVFEIALQLDDVAMLAVGEPDQPVAQHILDAGAAAWLADDTSYGPNGGLPALRDAFVEQQRREQRVELDRERVWVTVGGTQAIHLAMTLVLQPDDEVLVPDPGYTTFSMAPAMLSAHAVPYALQSPAFLPDVDAIRALVTDRTRAIVLNTPSNPLGVVLPRETIQAILDLAREHDLWVVSDEVYEHLVWAGEHVSPQALDVDGRVLGVHSVSKSYAMTGARVGFLTVPSGLAERMRTLQEAIISCVASPDQRAALAALTGPQDAVAVAREHYRANLELAASILAEAGIPHLVPAGAMYLWIDVSHASGGDVAAWAERLLLQDRVAVAPGSAFGRSGEGWVRVCLAARPETLERGLRALPPARS</sequence>
<dbReference type="PROSITE" id="PS00105">
    <property type="entry name" value="AA_TRANSFER_CLASS_1"/>
    <property type="match status" value="1"/>
</dbReference>
<evidence type="ECO:0000256" key="3">
    <source>
        <dbReference type="ARBA" id="ARBA00022576"/>
    </source>
</evidence>
<dbReference type="PANTHER" id="PTHR46383:SF3">
    <property type="entry name" value="ASPARTATE AMINOTRANSFERASE-RELATED"/>
    <property type="match status" value="1"/>
</dbReference>
<dbReference type="Gene3D" id="3.90.1150.10">
    <property type="entry name" value="Aspartate Aminotransferase, domain 1"/>
    <property type="match status" value="1"/>
</dbReference>
<evidence type="ECO:0000256" key="1">
    <source>
        <dbReference type="ARBA" id="ARBA00001933"/>
    </source>
</evidence>
<dbReference type="OrthoDB" id="9763453at2"/>
<dbReference type="InterPro" id="IPR015424">
    <property type="entry name" value="PyrdxlP-dep_Trfase"/>
</dbReference>
<keyword evidence="4 6" id="KW-0808">Transferase</keyword>
<evidence type="ECO:0000256" key="2">
    <source>
        <dbReference type="ARBA" id="ARBA00007441"/>
    </source>
</evidence>
<evidence type="ECO:0000313" key="9">
    <source>
        <dbReference type="Proteomes" id="UP000198822"/>
    </source>
</evidence>
<dbReference type="PANTHER" id="PTHR46383">
    <property type="entry name" value="ASPARTATE AMINOTRANSFERASE"/>
    <property type="match status" value="1"/>
</dbReference>
<dbReference type="InterPro" id="IPR004839">
    <property type="entry name" value="Aminotransferase_I/II_large"/>
</dbReference>
<dbReference type="InterPro" id="IPR004838">
    <property type="entry name" value="NHTrfase_class1_PyrdxlP-BS"/>
</dbReference>
<comment type="cofactor">
    <cofactor evidence="1 6">
        <name>pyridoxal 5'-phosphate</name>
        <dbReference type="ChEBI" id="CHEBI:597326"/>
    </cofactor>
</comment>
<gene>
    <name evidence="8" type="ORF">SAMN04489720_1155</name>
</gene>
<dbReference type="InterPro" id="IPR015422">
    <property type="entry name" value="PyrdxlP-dep_Trfase_small"/>
</dbReference>
<dbReference type="SUPFAM" id="SSF53383">
    <property type="entry name" value="PLP-dependent transferases"/>
    <property type="match status" value="1"/>
</dbReference>
<dbReference type="STRING" id="399736.SAMN04489720_1155"/>
<organism evidence="8 9">
    <name type="scientific">Agrococcus jejuensis</name>
    <dbReference type="NCBI Taxonomy" id="399736"/>
    <lineage>
        <taxon>Bacteria</taxon>
        <taxon>Bacillati</taxon>
        <taxon>Actinomycetota</taxon>
        <taxon>Actinomycetes</taxon>
        <taxon>Micrococcales</taxon>
        <taxon>Microbacteriaceae</taxon>
        <taxon>Agrococcus</taxon>
    </lineage>
</organism>
<dbReference type="EC" id="2.6.1.-" evidence="6"/>
<dbReference type="GO" id="GO:0008483">
    <property type="term" value="F:transaminase activity"/>
    <property type="evidence" value="ECO:0007669"/>
    <property type="project" value="UniProtKB-KW"/>
</dbReference>
<accession>A0A1G8C3G6</accession>
<evidence type="ECO:0000256" key="6">
    <source>
        <dbReference type="RuleBase" id="RU000481"/>
    </source>
</evidence>
<keyword evidence="3 6" id="KW-0032">Aminotransferase</keyword>
<evidence type="ECO:0000256" key="5">
    <source>
        <dbReference type="ARBA" id="ARBA00022898"/>
    </source>
</evidence>
<proteinExistence type="inferred from homology"/>
<evidence type="ECO:0000313" key="8">
    <source>
        <dbReference type="EMBL" id="SDH40041.1"/>
    </source>
</evidence>
<dbReference type="CDD" id="cd00609">
    <property type="entry name" value="AAT_like"/>
    <property type="match status" value="1"/>
</dbReference>
<dbReference type="AlphaFoldDB" id="A0A1G8C3G6"/>
<evidence type="ECO:0000256" key="4">
    <source>
        <dbReference type="ARBA" id="ARBA00022679"/>
    </source>
</evidence>
<dbReference type="GO" id="GO:0030170">
    <property type="term" value="F:pyridoxal phosphate binding"/>
    <property type="evidence" value="ECO:0007669"/>
    <property type="project" value="InterPro"/>
</dbReference>
<dbReference type="Proteomes" id="UP000198822">
    <property type="component" value="Chromosome I"/>
</dbReference>
<dbReference type="EMBL" id="LT629695">
    <property type="protein sequence ID" value="SDH40041.1"/>
    <property type="molecule type" value="Genomic_DNA"/>
</dbReference>
<reference evidence="9" key="1">
    <citation type="submission" date="2016-10" db="EMBL/GenBank/DDBJ databases">
        <authorList>
            <person name="Varghese N."/>
            <person name="Submissions S."/>
        </authorList>
    </citation>
    <scope>NUCLEOTIDE SEQUENCE [LARGE SCALE GENOMIC DNA]</scope>
    <source>
        <strain evidence="9">DSM 22002</strain>
    </source>
</reference>
<dbReference type="RefSeq" id="WP_092503259.1">
    <property type="nucleotide sequence ID" value="NZ_LT629695.1"/>
</dbReference>
<dbReference type="InterPro" id="IPR050596">
    <property type="entry name" value="AspAT/PAT-like"/>
</dbReference>
<dbReference type="Pfam" id="PF00155">
    <property type="entry name" value="Aminotran_1_2"/>
    <property type="match status" value="1"/>
</dbReference>
<evidence type="ECO:0000259" key="7">
    <source>
        <dbReference type="Pfam" id="PF00155"/>
    </source>
</evidence>
<feature type="domain" description="Aminotransferase class I/classII large" evidence="7">
    <location>
        <begin position="29"/>
        <end position="375"/>
    </location>
</feature>
<dbReference type="GO" id="GO:0006520">
    <property type="term" value="P:amino acid metabolic process"/>
    <property type="evidence" value="ECO:0007669"/>
    <property type="project" value="InterPro"/>
</dbReference>
<dbReference type="InterPro" id="IPR015421">
    <property type="entry name" value="PyrdxlP-dep_Trfase_major"/>
</dbReference>
<name>A0A1G8C3G6_9MICO</name>
<comment type="similarity">
    <text evidence="2 6">Belongs to the class-I pyridoxal-phosphate-dependent aminotransferase family.</text>
</comment>
<keyword evidence="5" id="KW-0663">Pyridoxal phosphate</keyword>
<protein>
    <recommendedName>
        <fullName evidence="6">Aminotransferase</fullName>
        <ecNumber evidence="6">2.6.1.-</ecNumber>
    </recommendedName>
</protein>